<evidence type="ECO:0000313" key="2">
    <source>
        <dbReference type="EMBL" id="CZS92406.1"/>
    </source>
</evidence>
<dbReference type="PANTHER" id="PTHR46564:SF1">
    <property type="entry name" value="TRANSPOSASE"/>
    <property type="match status" value="1"/>
</dbReference>
<dbReference type="InterPro" id="IPR009057">
    <property type="entry name" value="Homeodomain-like_sf"/>
</dbReference>
<organism evidence="2 3">
    <name type="scientific">Rhynchosporium agropyri</name>
    <dbReference type="NCBI Taxonomy" id="914238"/>
    <lineage>
        <taxon>Eukaryota</taxon>
        <taxon>Fungi</taxon>
        <taxon>Dikarya</taxon>
        <taxon>Ascomycota</taxon>
        <taxon>Pezizomycotina</taxon>
        <taxon>Leotiomycetes</taxon>
        <taxon>Helotiales</taxon>
        <taxon>Ploettnerulaceae</taxon>
        <taxon>Rhynchosporium</taxon>
    </lineage>
</organism>
<dbReference type="PANTHER" id="PTHR46564">
    <property type="entry name" value="TRANSPOSASE"/>
    <property type="match status" value="1"/>
</dbReference>
<dbReference type="InterPro" id="IPR038717">
    <property type="entry name" value="Tc1-like_DDE_dom"/>
</dbReference>
<name>A0A1E1K2P6_9HELO</name>
<dbReference type="Pfam" id="PF13358">
    <property type="entry name" value="DDE_3"/>
    <property type="match status" value="1"/>
</dbReference>
<dbReference type="Proteomes" id="UP000178912">
    <property type="component" value="Unassembled WGS sequence"/>
</dbReference>
<gene>
    <name evidence="2" type="ORF">RAG0_02848</name>
</gene>
<evidence type="ECO:0000259" key="1">
    <source>
        <dbReference type="Pfam" id="PF13358"/>
    </source>
</evidence>
<dbReference type="OrthoDB" id="3504114at2759"/>
<evidence type="ECO:0000313" key="3">
    <source>
        <dbReference type="Proteomes" id="UP000178912"/>
    </source>
</evidence>
<dbReference type="Gene3D" id="3.30.420.10">
    <property type="entry name" value="Ribonuclease H-like superfamily/Ribonuclease H"/>
    <property type="match status" value="1"/>
</dbReference>
<dbReference type="InterPro" id="IPR012337">
    <property type="entry name" value="RNaseH-like_sf"/>
</dbReference>
<feature type="domain" description="Tc1-like transposase DDE" evidence="1">
    <location>
        <begin position="101"/>
        <end position="230"/>
    </location>
</feature>
<dbReference type="AlphaFoldDB" id="A0A1E1K2P6"/>
<dbReference type="SUPFAM" id="SSF46689">
    <property type="entry name" value="Homeodomain-like"/>
    <property type="match status" value="1"/>
</dbReference>
<reference evidence="3" key="1">
    <citation type="submission" date="2016-03" db="EMBL/GenBank/DDBJ databases">
        <authorList>
            <person name="Guldener U."/>
        </authorList>
    </citation>
    <scope>NUCLEOTIDE SEQUENCE [LARGE SCALE GENOMIC DNA]</scope>
    <source>
        <strain evidence="3">04CH-RAC-A.6.1</strain>
    </source>
</reference>
<keyword evidence="3" id="KW-1185">Reference proteome</keyword>
<dbReference type="EMBL" id="FJUX01000012">
    <property type="protein sequence ID" value="CZS92406.1"/>
    <property type="molecule type" value="Genomic_DNA"/>
</dbReference>
<proteinExistence type="predicted"/>
<sequence length="238" mass="27213">MAPHLATSQHLRIAHMNASKVSFTANQIARVAECSSRTIYGRRSRKGCRTSPTPVGRPRSVTPRMLDALRAHLVEAPDLYLEEMVLFLWNKFEVRVTTYSFVFVDESGCDKRAGLRRTGWSPLGVTPVQVSRFKREKRYQILPAYTQDGIIFVRVYQGSTTATVYEEFIEQLLPIMNPWPQRNSVLVMDNASIHHSARIKQMCHDAGVRLVYLPPYSPDLNPIEEFLKSLYQAQMAQL</sequence>
<accession>A0A1E1K2P6</accession>
<protein>
    <recommendedName>
        <fullName evidence="1">Tc1-like transposase DDE domain-containing protein</fullName>
    </recommendedName>
</protein>
<dbReference type="SUPFAM" id="SSF53098">
    <property type="entry name" value="Ribonuclease H-like"/>
    <property type="match status" value="1"/>
</dbReference>
<dbReference type="GO" id="GO:0003676">
    <property type="term" value="F:nucleic acid binding"/>
    <property type="evidence" value="ECO:0007669"/>
    <property type="project" value="InterPro"/>
</dbReference>
<dbReference type="InterPro" id="IPR036397">
    <property type="entry name" value="RNaseH_sf"/>
</dbReference>